<accession>A0A1M7BU46</accession>
<dbReference type="PANTHER" id="PTHR12304">
    <property type="entry name" value="INOSINE-URIDINE PREFERRING NUCLEOSIDE HYDROLASE"/>
    <property type="match status" value="1"/>
</dbReference>
<evidence type="ECO:0000313" key="5">
    <source>
        <dbReference type="Proteomes" id="UP000184386"/>
    </source>
</evidence>
<evidence type="ECO:0000256" key="1">
    <source>
        <dbReference type="ARBA" id="ARBA00022801"/>
    </source>
</evidence>
<dbReference type="GO" id="GO:0005829">
    <property type="term" value="C:cytosol"/>
    <property type="evidence" value="ECO:0007669"/>
    <property type="project" value="TreeGrafter"/>
</dbReference>
<evidence type="ECO:0000256" key="2">
    <source>
        <dbReference type="ARBA" id="ARBA00023295"/>
    </source>
</evidence>
<dbReference type="Pfam" id="PF01156">
    <property type="entry name" value="IU_nuc_hydro"/>
    <property type="match status" value="1"/>
</dbReference>
<dbReference type="GO" id="GO:0008477">
    <property type="term" value="F:purine nucleosidase activity"/>
    <property type="evidence" value="ECO:0007669"/>
    <property type="project" value="TreeGrafter"/>
</dbReference>
<organism evidence="4 5">
    <name type="scientific">Anaerocolumna jejuensis DSM 15929</name>
    <dbReference type="NCBI Taxonomy" id="1121322"/>
    <lineage>
        <taxon>Bacteria</taxon>
        <taxon>Bacillati</taxon>
        <taxon>Bacillota</taxon>
        <taxon>Clostridia</taxon>
        <taxon>Lachnospirales</taxon>
        <taxon>Lachnospiraceae</taxon>
        <taxon>Anaerocolumna</taxon>
    </lineage>
</organism>
<dbReference type="Proteomes" id="UP000184386">
    <property type="component" value="Unassembled WGS sequence"/>
</dbReference>
<dbReference type="InterPro" id="IPR023186">
    <property type="entry name" value="IUNH"/>
</dbReference>
<feature type="domain" description="Inosine/uridine-preferring nucleoside hydrolase" evidence="3">
    <location>
        <begin position="14"/>
        <end position="248"/>
    </location>
</feature>
<proteinExistence type="predicted"/>
<dbReference type="OrthoDB" id="2530052at2"/>
<protein>
    <submittedName>
        <fullName evidence="4">Inosine-uridine nucleoside N-ribohydrolase</fullName>
    </submittedName>
</protein>
<reference evidence="4 5" key="1">
    <citation type="submission" date="2016-11" db="EMBL/GenBank/DDBJ databases">
        <authorList>
            <person name="Jaros S."/>
            <person name="Januszkiewicz K."/>
            <person name="Wedrychowicz H."/>
        </authorList>
    </citation>
    <scope>NUCLEOTIDE SEQUENCE [LARGE SCALE GENOMIC DNA]</scope>
    <source>
        <strain evidence="4 5">DSM 15929</strain>
    </source>
</reference>
<evidence type="ECO:0000259" key="3">
    <source>
        <dbReference type="Pfam" id="PF01156"/>
    </source>
</evidence>
<dbReference type="AlphaFoldDB" id="A0A1M7BU46"/>
<keyword evidence="2" id="KW-0326">Glycosidase</keyword>
<dbReference type="Gene3D" id="3.90.245.10">
    <property type="entry name" value="Ribonucleoside hydrolase-like"/>
    <property type="match status" value="1"/>
</dbReference>
<sequence>MSTFTVPKQKQIRVIVDTDAKCEADDQYAIVHALLTPKFQIRGLIAAHYGNLYSDDTMSQSYQECQKILSFMNMTDQIKVFHGAKKAIEADNTFEYSEGADLIVREALSENQLPLFVIFQGAITDLACAYLAHPEIAGKLTAIWIGGGRYPEGGDEFNLKNDIHAANIIFQSSIELWQVPMNTYCKMQVSLTELEAKVAPYGDIGAYLFQQMLEVNEYHSNNPAWPRGESWSLGDSPAIGLMIDPMEVYSEMREAPLVDEDLHYSFTGSGRKIRVYQDINSRFILEDFFAKIEKFSKENK</sequence>
<gene>
    <name evidence="4" type="ORF">SAMN02745136_05245</name>
</gene>
<dbReference type="InterPro" id="IPR001910">
    <property type="entry name" value="Inosine/uridine_hydrolase_dom"/>
</dbReference>
<evidence type="ECO:0000313" key="4">
    <source>
        <dbReference type="EMBL" id="SHL58464.1"/>
    </source>
</evidence>
<dbReference type="EMBL" id="FRAC01000039">
    <property type="protein sequence ID" value="SHL58464.1"/>
    <property type="molecule type" value="Genomic_DNA"/>
</dbReference>
<dbReference type="STRING" id="1121322.SAMN02745136_05245"/>
<dbReference type="SUPFAM" id="SSF53590">
    <property type="entry name" value="Nucleoside hydrolase"/>
    <property type="match status" value="1"/>
</dbReference>
<keyword evidence="5" id="KW-1185">Reference proteome</keyword>
<keyword evidence="1 4" id="KW-0378">Hydrolase</keyword>
<dbReference type="PANTHER" id="PTHR12304:SF4">
    <property type="entry name" value="URIDINE NUCLEOSIDASE"/>
    <property type="match status" value="1"/>
</dbReference>
<dbReference type="RefSeq" id="WP_073280149.1">
    <property type="nucleotide sequence ID" value="NZ_FRAC01000039.1"/>
</dbReference>
<dbReference type="InterPro" id="IPR036452">
    <property type="entry name" value="Ribo_hydro-like"/>
</dbReference>
<name>A0A1M7BU46_9FIRM</name>
<dbReference type="GO" id="GO:0006152">
    <property type="term" value="P:purine nucleoside catabolic process"/>
    <property type="evidence" value="ECO:0007669"/>
    <property type="project" value="TreeGrafter"/>
</dbReference>